<evidence type="ECO:0000256" key="7">
    <source>
        <dbReference type="ARBA" id="ARBA00023239"/>
    </source>
</evidence>
<evidence type="ECO:0000256" key="6">
    <source>
        <dbReference type="ARBA" id="ARBA00023152"/>
    </source>
</evidence>
<evidence type="ECO:0000256" key="5">
    <source>
        <dbReference type="ARBA" id="ARBA00022842"/>
    </source>
</evidence>
<dbReference type="InterPro" id="IPR000941">
    <property type="entry name" value="Enolase"/>
</dbReference>
<dbReference type="SFLD" id="SFLDF00002">
    <property type="entry name" value="enolase"/>
    <property type="match status" value="1"/>
</dbReference>
<sequence length="492" mass="54405">MTDNRTNATAAYLNDHKIKEAIQETLITLLNECPEDAFGYLYRLFRDKAAPPRISRLVGREVLDSRGNPTVEVDVYSTFLGEEILAGRSSAPSGASTGSNEARELRDKESPRYGGKGTQTAAKNVTEVLSKALHDMEFNSLSNLDDTICATDGTELKEKIGGNACTATSFALAESAANLQELQLFEYLAKQFEEHGHEQKTKYRLPTPFLNILNGGKHAGGKLKIQEFMISPNENIPFPDQLRMASEVYHALGKILSEEHGPSARNLGDEGGFAPPLNTPEEAISVIERAIQAANYEPGKDIRIALDAAASEFYDSETKLYEIESGVHKTGEEMIEYWKDLIEKHPAIISIEDGLEEKDYDNWTKLNSELGDKIMLVGDDLYTTNPNTIRKGIEGKWCNALLLKVNQIGTITEAMKAASLVLKEGQRVMVSHRSGETCNSVIADLAVAIGAQAIKTGSTARGERIQKYTRLLQIYEYLKEHDMLEENEKPAE</sequence>
<evidence type="ECO:0000313" key="12">
    <source>
        <dbReference type="EMBL" id="KAK8838734.1"/>
    </source>
</evidence>
<keyword evidence="6" id="KW-0324">Glycolysis</keyword>
<dbReference type="Gene3D" id="3.30.390.10">
    <property type="entry name" value="Enolase-like, N-terminal domain"/>
    <property type="match status" value="1"/>
</dbReference>
<dbReference type="InterPro" id="IPR020809">
    <property type="entry name" value="Enolase_CS"/>
</dbReference>
<accession>A0ABR2GXR9</accession>
<dbReference type="PRINTS" id="PR00148">
    <property type="entry name" value="ENOLASE"/>
</dbReference>
<evidence type="ECO:0000256" key="4">
    <source>
        <dbReference type="ARBA" id="ARBA00012058"/>
    </source>
</evidence>
<dbReference type="CDD" id="cd03313">
    <property type="entry name" value="enolase"/>
    <property type="match status" value="1"/>
</dbReference>
<feature type="domain" description="Enolase N-terminal" evidence="10">
    <location>
        <begin position="54"/>
        <end position="188"/>
    </location>
</feature>
<dbReference type="EMBL" id="JAPFFF010000054">
    <property type="protein sequence ID" value="KAK8838734.1"/>
    <property type="molecule type" value="Genomic_DNA"/>
</dbReference>
<dbReference type="SFLD" id="SFLDS00001">
    <property type="entry name" value="Enolase"/>
    <property type="match status" value="1"/>
</dbReference>
<keyword evidence="13" id="KW-1185">Reference proteome</keyword>
<dbReference type="NCBIfam" id="TIGR01060">
    <property type="entry name" value="eno"/>
    <property type="match status" value="1"/>
</dbReference>
<dbReference type="SUPFAM" id="SSF51604">
    <property type="entry name" value="Enolase C-terminal domain-like"/>
    <property type="match status" value="1"/>
</dbReference>
<dbReference type="SMART" id="SM01192">
    <property type="entry name" value="Enolase_C"/>
    <property type="match status" value="1"/>
</dbReference>
<dbReference type="PANTHER" id="PTHR11902:SF1">
    <property type="entry name" value="ENOLASE"/>
    <property type="match status" value="1"/>
</dbReference>
<dbReference type="EMBL" id="JAPFFF010000425">
    <property type="protein sequence ID" value="KAK8834328.1"/>
    <property type="molecule type" value="Genomic_DNA"/>
</dbReference>
<comment type="similarity">
    <text evidence="3">Belongs to the enolase family.</text>
</comment>
<feature type="compositionally biased region" description="Basic and acidic residues" evidence="8">
    <location>
        <begin position="101"/>
        <end position="111"/>
    </location>
</feature>
<dbReference type="SFLD" id="SFLDG00178">
    <property type="entry name" value="enolase"/>
    <property type="match status" value="1"/>
</dbReference>
<evidence type="ECO:0000313" key="11">
    <source>
        <dbReference type="EMBL" id="KAK8834328.1"/>
    </source>
</evidence>
<dbReference type="SMART" id="SM01193">
    <property type="entry name" value="Enolase_N"/>
    <property type="match status" value="1"/>
</dbReference>
<evidence type="ECO:0000256" key="8">
    <source>
        <dbReference type="SAM" id="MobiDB-lite"/>
    </source>
</evidence>
<comment type="pathway">
    <text evidence="2">Carbohydrate degradation; glycolysis; pyruvate from D-glyceraldehyde 3-phosphate: step 4/5.</text>
</comment>
<dbReference type="InterPro" id="IPR029017">
    <property type="entry name" value="Enolase-like_N"/>
</dbReference>
<dbReference type="HAMAP" id="MF_00318">
    <property type="entry name" value="Enolase"/>
    <property type="match status" value="1"/>
</dbReference>
<feature type="domain" description="Enolase C-terminal TIM barrel" evidence="9">
    <location>
        <begin position="202"/>
        <end position="486"/>
    </location>
</feature>
<dbReference type="Gene3D" id="3.20.20.120">
    <property type="entry name" value="Enolase-like C-terminal domain"/>
    <property type="match status" value="1"/>
</dbReference>
<evidence type="ECO:0000256" key="2">
    <source>
        <dbReference type="ARBA" id="ARBA00005031"/>
    </source>
</evidence>
<dbReference type="EC" id="4.2.1.11" evidence="4"/>
<keyword evidence="7" id="KW-0456">Lyase</keyword>
<protein>
    <recommendedName>
        <fullName evidence="4">phosphopyruvate hydratase</fullName>
        <ecNumber evidence="4">4.2.1.11</ecNumber>
    </recommendedName>
</protein>
<evidence type="ECO:0000256" key="3">
    <source>
        <dbReference type="ARBA" id="ARBA00009604"/>
    </source>
</evidence>
<dbReference type="PANTHER" id="PTHR11902">
    <property type="entry name" value="ENOLASE"/>
    <property type="match status" value="1"/>
</dbReference>
<dbReference type="SUPFAM" id="SSF54826">
    <property type="entry name" value="Enolase N-terminal domain-like"/>
    <property type="match status" value="1"/>
</dbReference>
<dbReference type="Pfam" id="PF00113">
    <property type="entry name" value="Enolase_C"/>
    <property type="match status" value="1"/>
</dbReference>
<dbReference type="InterPro" id="IPR036849">
    <property type="entry name" value="Enolase-like_C_sf"/>
</dbReference>
<dbReference type="Proteomes" id="UP001470230">
    <property type="component" value="Unassembled WGS sequence"/>
</dbReference>
<proteinExistence type="inferred from homology"/>
<dbReference type="PROSITE" id="PS00164">
    <property type="entry name" value="ENOLASE"/>
    <property type="match status" value="1"/>
</dbReference>
<comment type="caution">
    <text evidence="12">The sequence shown here is derived from an EMBL/GenBank/DDBJ whole genome shotgun (WGS) entry which is preliminary data.</text>
</comment>
<dbReference type="Pfam" id="PF03952">
    <property type="entry name" value="Enolase_N"/>
    <property type="match status" value="1"/>
</dbReference>
<feature type="compositionally biased region" description="Polar residues" evidence="8">
    <location>
        <begin position="90"/>
        <end position="100"/>
    </location>
</feature>
<gene>
    <name evidence="11" type="ORF">M9Y10_031358</name>
    <name evidence="12" type="ORF">M9Y10_032773</name>
</gene>
<comment type="cofactor">
    <cofactor evidence="1">
        <name>Mg(2+)</name>
        <dbReference type="ChEBI" id="CHEBI:18420"/>
    </cofactor>
</comment>
<evidence type="ECO:0000259" key="10">
    <source>
        <dbReference type="SMART" id="SM01193"/>
    </source>
</evidence>
<dbReference type="InterPro" id="IPR020810">
    <property type="entry name" value="Enolase_C"/>
</dbReference>
<evidence type="ECO:0000259" key="9">
    <source>
        <dbReference type="SMART" id="SM01192"/>
    </source>
</evidence>
<organism evidence="12 13">
    <name type="scientific">Tritrichomonas musculus</name>
    <dbReference type="NCBI Taxonomy" id="1915356"/>
    <lineage>
        <taxon>Eukaryota</taxon>
        <taxon>Metamonada</taxon>
        <taxon>Parabasalia</taxon>
        <taxon>Tritrichomonadida</taxon>
        <taxon>Tritrichomonadidae</taxon>
        <taxon>Tritrichomonas</taxon>
    </lineage>
</organism>
<reference evidence="12 13" key="1">
    <citation type="submission" date="2024-04" db="EMBL/GenBank/DDBJ databases">
        <title>Tritrichomonas musculus Genome.</title>
        <authorList>
            <person name="Alves-Ferreira E."/>
            <person name="Grigg M."/>
            <person name="Lorenzi H."/>
            <person name="Galac M."/>
        </authorList>
    </citation>
    <scope>NUCLEOTIDE SEQUENCE [LARGE SCALE GENOMIC DNA]</scope>
    <source>
        <strain evidence="12 13">EAF2021</strain>
    </source>
</reference>
<name>A0ABR2GXR9_9EUKA</name>
<keyword evidence="5" id="KW-0460">Magnesium</keyword>
<evidence type="ECO:0000256" key="1">
    <source>
        <dbReference type="ARBA" id="ARBA00001946"/>
    </source>
</evidence>
<evidence type="ECO:0000313" key="13">
    <source>
        <dbReference type="Proteomes" id="UP001470230"/>
    </source>
</evidence>
<dbReference type="InterPro" id="IPR020811">
    <property type="entry name" value="Enolase_N"/>
</dbReference>
<feature type="region of interest" description="Disordered" evidence="8">
    <location>
        <begin position="89"/>
        <end position="118"/>
    </location>
</feature>